<evidence type="ECO:0000256" key="2">
    <source>
        <dbReference type="ARBA" id="ARBA00022840"/>
    </source>
</evidence>
<dbReference type="InterPro" id="IPR051309">
    <property type="entry name" value="ABCF_ATPase"/>
</dbReference>
<feature type="domain" description="ABC transporter" evidence="4">
    <location>
        <begin position="3"/>
        <end position="278"/>
    </location>
</feature>
<dbReference type="Pfam" id="PF16326">
    <property type="entry name" value="ABC_tran_CTD"/>
    <property type="match status" value="1"/>
</dbReference>
<dbReference type="Proteomes" id="UP001248709">
    <property type="component" value="Unassembled WGS sequence"/>
</dbReference>
<dbReference type="SMART" id="SM00382">
    <property type="entry name" value="AAA"/>
    <property type="match status" value="2"/>
</dbReference>
<organism evidence="5 6">
    <name type="scientific">Paenibacillus forsythiae</name>
    <dbReference type="NCBI Taxonomy" id="365616"/>
    <lineage>
        <taxon>Bacteria</taxon>
        <taxon>Bacillati</taxon>
        <taxon>Bacillota</taxon>
        <taxon>Bacilli</taxon>
        <taxon>Bacillales</taxon>
        <taxon>Paenibacillaceae</taxon>
        <taxon>Paenibacillus</taxon>
    </lineage>
</organism>
<dbReference type="SUPFAM" id="SSF52540">
    <property type="entry name" value="P-loop containing nucleoside triphosphate hydrolases"/>
    <property type="match status" value="2"/>
</dbReference>
<dbReference type="Pfam" id="PF00005">
    <property type="entry name" value="ABC_tran"/>
    <property type="match status" value="2"/>
</dbReference>
<feature type="domain" description="ABC transporter" evidence="4">
    <location>
        <begin position="330"/>
        <end position="544"/>
    </location>
</feature>
<keyword evidence="6" id="KW-1185">Reference proteome</keyword>
<dbReference type="PANTHER" id="PTHR42855">
    <property type="entry name" value="ABC TRANSPORTER ATP-BINDING SUBUNIT"/>
    <property type="match status" value="1"/>
</dbReference>
<dbReference type="EMBL" id="JAUSUY010000010">
    <property type="protein sequence ID" value="MDT3427186.1"/>
    <property type="molecule type" value="Genomic_DNA"/>
</dbReference>
<feature type="compositionally biased region" description="Low complexity" evidence="3">
    <location>
        <begin position="544"/>
        <end position="559"/>
    </location>
</feature>
<evidence type="ECO:0000313" key="6">
    <source>
        <dbReference type="Proteomes" id="UP001248709"/>
    </source>
</evidence>
<comment type="caution">
    <text evidence="5">The sequence shown here is derived from an EMBL/GenBank/DDBJ whole genome shotgun (WGS) entry which is preliminary data.</text>
</comment>
<evidence type="ECO:0000259" key="4">
    <source>
        <dbReference type="PROSITE" id="PS50893"/>
    </source>
</evidence>
<protein>
    <submittedName>
        <fullName evidence="5">ATP-binding cassette subfamily F protein 3</fullName>
    </submittedName>
</protein>
<dbReference type="InterPro" id="IPR003439">
    <property type="entry name" value="ABC_transporter-like_ATP-bd"/>
</dbReference>
<dbReference type="PANTHER" id="PTHR42855:SF2">
    <property type="entry name" value="DRUG RESISTANCE ABC TRANSPORTER,ATP-BINDING PROTEIN"/>
    <property type="match status" value="1"/>
</dbReference>
<dbReference type="InterPro" id="IPR017871">
    <property type="entry name" value="ABC_transporter-like_CS"/>
</dbReference>
<dbReference type="InterPro" id="IPR032524">
    <property type="entry name" value="ABC_tran_C"/>
</dbReference>
<name>A0ABU3H9P4_9BACL</name>
<dbReference type="CDD" id="cd03221">
    <property type="entry name" value="ABCF_EF-3"/>
    <property type="match status" value="2"/>
</dbReference>
<dbReference type="InterPro" id="IPR027417">
    <property type="entry name" value="P-loop_NTPase"/>
</dbReference>
<feature type="compositionally biased region" description="Basic and acidic residues" evidence="3">
    <location>
        <begin position="575"/>
        <end position="589"/>
    </location>
</feature>
<feature type="region of interest" description="Disordered" evidence="3">
    <location>
        <begin position="543"/>
        <end position="589"/>
    </location>
</feature>
<sequence length="651" mass="73328">MLLQATGITKLYGIQPVLEGINLQVNERERVGLVGVNGAGKSTLLKILAGELSFDGGHIHKSKETTVGYLAQNSGLQSERTIHEEMLSVFAPLIEAEAELRQLEQQIADPDAAEDEKRYAELLERYSQRSDWFKDRGGYEMNTRIRSVLHGMGFGDFPPDTPIATLSGGQKTRLALARILLQAPDLLMLDEPTNHLDIETLTWLEDYLRGYSGGILVVSHDRYFLDRLVTTIVEIERHQSHRYTGNYSRYVDLKEAEYESRLKQYEKQQGEIAKMEEFVQRNIVRASTTKRAQSRRKALEKMDRIERPLGELKKANFSFEPDFQSGREVLQVREAAVAFGEGAPLFKNASFELRRGDTAALIGPNGIGKSTLLQCLTGTREPSAGSVSWGAKVKIGYYDQEQTRLNPQNTVLEELWSEYPMLEEARIRTILGNFLFSGEDVQKKISALSGGEKARVALSKLMLRGANMLILDEPTNHLDLVSREVLESALIDFEGTLLFISHDRYFLNKMAERVLELHPGGIDQYLGNYDDYIAKKGELEDLASEAADSPPSSSAAGSERYVSPSPEKGGVSSYEADKQAKREERSRQRKLAELEDAISGLEEEIAAIETEMTKPEVYQDYTVLQEHERNLNEKKQRLSGFFSEWEVLADE</sequence>
<dbReference type="InterPro" id="IPR032781">
    <property type="entry name" value="ABC_tran_Xtn"/>
</dbReference>
<evidence type="ECO:0000256" key="3">
    <source>
        <dbReference type="SAM" id="MobiDB-lite"/>
    </source>
</evidence>
<reference evidence="5 6" key="1">
    <citation type="submission" date="2023-07" db="EMBL/GenBank/DDBJ databases">
        <title>Genomic Encyclopedia of Type Strains, Phase IV (KMG-IV): sequencing the most valuable type-strain genomes for metagenomic binning, comparative biology and taxonomic classification.</title>
        <authorList>
            <person name="Goeker M."/>
        </authorList>
    </citation>
    <scope>NUCLEOTIDE SEQUENCE [LARGE SCALE GENOMIC DNA]</scope>
    <source>
        <strain evidence="5 6">T98</strain>
    </source>
</reference>
<proteinExistence type="predicted"/>
<dbReference type="Gene3D" id="1.10.287.380">
    <property type="entry name" value="Valyl-tRNA synthetase, C-terminal domain"/>
    <property type="match status" value="1"/>
</dbReference>
<dbReference type="PROSITE" id="PS00211">
    <property type="entry name" value="ABC_TRANSPORTER_1"/>
    <property type="match status" value="2"/>
</dbReference>
<dbReference type="RefSeq" id="WP_025700936.1">
    <property type="nucleotide sequence ID" value="NZ_JAUSUY010000010.1"/>
</dbReference>
<evidence type="ECO:0000256" key="1">
    <source>
        <dbReference type="ARBA" id="ARBA00022741"/>
    </source>
</evidence>
<dbReference type="Pfam" id="PF12848">
    <property type="entry name" value="ABC_tran_Xtn"/>
    <property type="match status" value="1"/>
</dbReference>
<keyword evidence="2 5" id="KW-0067">ATP-binding</keyword>
<dbReference type="GO" id="GO:0005524">
    <property type="term" value="F:ATP binding"/>
    <property type="evidence" value="ECO:0007669"/>
    <property type="project" value="UniProtKB-KW"/>
</dbReference>
<dbReference type="PROSITE" id="PS50893">
    <property type="entry name" value="ABC_TRANSPORTER_2"/>
    <property type="match status" value="2"/>
</dbReference>
<accession>A0ABU3H9P4</accession>
<dbReference type="Gene3D" id="3.40.50.300">
    <property type="entry name" value="P-loop containing nucleotide triphosphate hydrolases"/>
    <property type="match status" value="2"/>
</dbReference>
<keyword evidence="1" id="KW-0547">Nucleotide-binding</keyword>
<dbReference type="InterPro" id="IPR037118">
    <property type="entry name" value="Val-tRNA_synth_C_sf"/>
</dbReference>
<evidence type="ECO:0000313" key="5">
    <source>
        <dbReference type="EMBL" id="MDT3427186.1"/>
    </source>
</evidence>
<gene>
    <name evidence="5" type="ORF">J2Z22_002722</name>
</gene>
<dbReference type="InterPro" id="IPR003593">
    <property type="entry name" value="AAA+_ATPase"/>
</dbReference>